<keyword evidence="3" id="KW-1185">Reference proteome</keyword>
<evidence type="ECO:0000313" key="2">
    <source>
        <dbReference type="EMBL" id="KAF5196614.1"/>
    </source>
</evidence>
<name>A0A7J6WGP7_THATH</name>
<protein>
    <submittedName>
        <fullName evidence="2">Uncharacterized protein</fullName>
    </submittedName>
</protein>
<evidence type="ECO:0000313" key="3">
    <source>
        <dbReference type="Proteomes" id="UP000554482"/>
    </source>
</evidence>
<dbReference type="AlphaFoldDB" id="A0A7J6WGP7"/>
<sequence length="70" mass="7772">MEHDELARSQTVDDLSRKRKVLETEPQSQSLQSDIPIVKKNVFILLSEKVASVGQASENDNSYAPVASDK</sequence>
<feature type="region of interest" description="Disordered" evidence="1">
    <location>
        <begin position="1"/>
        <end position="31"/>
    </location>
</feature>
<dbReference type="Proteomes" id="UP000554482">
    <property type="component" value="Unassembled WGS sequence"/>
</dbReference>
<comment type="caution">
    <text evidence="2">The sequence shown here is derived from an EMBL/GenBank/DDBJ whole genome shotgun (WGS) entry which is preliminary data.</text>
</comment>
<dbReference type="EMBL" id="JABWDY010015738">
    <property type="protein sequence ID" value="KAF5196614.1"/>
    <property type="molecule type" value="Genomic_DNA"/>
</dbReference>
<gene>
    <name evidence="2" type="ORF">FRX31_013799</name>
</gene>
<feature type="non-terminal residue" evidence="2">
    <location>
        <position position="70"/>
    </location>
</feature>
<proteinExistence type="predicted"/>
<evidence type="ECO:0000256" key="1">
    <source>
        <dbReference type="SAM" id="MobiDB-lite"/>
    </source>
</evidence>
<accession>A0A7J6WGP7</accession>
<organism evidence="2 3">
    <name type="scientific">Thalictrum thalictroides</name>
    <name type="common">Rue-anemone</name>
    <name type="synonym">Anemone thalictroides</name>
    <dbReference type="NCBI Taxonomy" id="46969"/>
    <lineage>
        <taxon>Eukaryota</taxon>
        <taxon>Viridiplantae</taxon>
        <taxon>Streptophyta</taxon>
        <taxon>Embryophyta</taxon>
        <taxon>Tracheophyta</taxon>
        <taxon>Spermatophyta</taxon>
        <taxon>Magnoliopsida</taxon>
        <taxon>Ranunculales</taxon>
        <taxon>Ranunculaceae</taxon>
        <taxon>Thalictroideae</taxon>
        <taxon>Thalictrum</taxon>
    </lineage>
</organism>
<reference evidence="2 3" key="1">
    <citation type="submission" date="2020-06" db="EMBL/GenBank/DDBJ databases">
        <title>Transcriptomic and genomic resources for Thalictrum thalictroides and T. hernandezii: Facilitating candidate gene discovery in an emerging model plant lineage.</title>
        <authorList>
            <person name="Arias T."/>
            <person name="Riano-Pachon D.M."/>
            <person name="Di Stilio V.S."/>
        </authorList>
    </citation>
    <scope>NUCLEOTIDE SEQUENCE [LARGE SCALE GENOMIC DNA]</scope>
    <source>
        <strain evidence="3">cv. WT478/WT964</strain>
        <tissue evidence="2">Leaves</tissue>
    </source>
</reference>